<dbReference type="EMBL" id="JAFFRZ010000001">
    <property type="protein sequence ID" value="MDH4621443.1"/>
    <property type="molecule type" value="Genomic_DNA"/>
</dbReference>
<name>A0A0P9Y7L6_PSESX</name>
<sequence length="187" mass="21454">MRLFDWLRPRNTVTPSALAELLESGKHFSLDEKQTFVEAVVAEYPEAQRIADSLRDFPEDWAWSHKGYTLQHVPSGFKLWVANEDWGLAEDHGGGYRTAFSKPEQQIIWPTVQAWLTRGRVGFTGRVPKVRIHRENGVWWCFAKGHPWAGAGNSPAEAYESWARAVSIQERKDKNPDKPLQVWSRAL</sequence>
<protein>
    <submittedName>
        <fullName evidence="1">Uncharacterized protein</fullName>
    </submittedName>
</protein>
<proteinExistence type="predicted"/>
<reference evidence="1" key="1">
    <citation type="submission" date="2021-02" db="EMBL/GenBank/DDBJ databases">
        <title>Genome analysis of blister spot of apple pathogen from New York area.</title>
        <authorList>
            <person name="Kandel P."/>
            <person name="Hockett K.L."/>
            <person name="Santander R."/>
            <person name="Acimovic S."/>
        </authorList>
    </citation>
    <scope>NUCLEOTIDE SEQUENCE</scope>
    <source>
        <strain evidence="1">PSP1</strain>
    </source>
</reference>
<organism evidence="1 2">
    <name type="scientific">Pseudomonas syringae pv. papulans</name>
    <dbReference type="NCBI Taxonomy" id="83963"/>
    <lineage>
        <taxon>Bacteria</taxon>
        <taxon>Pseudomonadati</taxon>
        <taxon>Pseudomonadota</taxon>
        <taxon>Gammaproteobacteria</taxon>
        <taxon>Pseudomonadales</taxon>
        <taxon>Pseudomonadaceae</taxon>
        <taxon>Pseudomonas</taxon>
        <taxon>Pseudomonas syringae</taxon>
    </lineage>
</organism>
<evidence type="ECO:0000313" key="2">
    <source>
        <dbReference type="Proteomes" id="UP001162155"/>
    </source>
</evidence>
<gene>
    <name evidence="1" type="ORF">JW322_06575</name>
</gene>
<evidence type="ECO:0000313" key="1">
    <source>
        <dbReference type="EMBL" id="MDH4621443.1"/>
    </source>
</evidence>
<comment type="caution">
    <text evidence="1">The sequence shown here is derived from an EMBL/GenBank/DDBJ whole genome shotgun (WGS) entry which is preliminary data.</text>
</comment>
<accession>A0A0P9Y7L6</accession>
<dbReference type="Proteomes" id="UP001162155">
    <property type="component" value="Unassembled WGS sequence"/>
</dbReference>
<dbReference type="AlphaFoldDB" id="A0A0P9Y7L6"/>
<dbReference type="RefSeq" id="WP_044308930.1">
    <property type="nucleotide sequence ID" value="NZ_JAFFRY010000009.1"/>
</dbReference>